<dbReference type="Proteomes" id="UP000465810">
    <property type="component" value="Unassembled WGS sequence"/>
</dbReference>
<gene>
    <name evidence="3" type="ORF">GR702_12265</name>
</gene>
<evidence type="ECO:0000313" key="3">
    <source>
        <dbReference type="EMBL" id="MYL98541.1"/>
    </source>
</evidence>
<feature type="domain" description="Alginate export" evidence="2">
    <location>
        <begin position="88"/>
        <end position="481"/>
    </location>
</feature>
<dbReference type="Pfam" id="PF13372">
    <property type="entry name" value="Alginate_exp"/>
    <property type="match status" value="1"/>
</dbReference>
<comment type="caution">
    <text evidence="3">The sequence shown here is derived from an EMBL/GenBank/DDBJ whole genome shotgun (WGS) entry which is preliminary data.</text>
</comment>
<organism evidence="3 4">
    <name type="scientific">Novosphingobium silvae</name>
    <dbReference type="NCBI Taxonomy" id="2692619"/>
    <lineage>
        <taxon>Bacteria</taxon>
        <taxon>Pseudomonadati</taxon>
        <taxon>Pseudomonadota</taxon>
        <taxon>Alphaproteobacteria</taxon>
        <taxon>Sphingomonadales</taxon>
        <taxon>Sphingomonadaceae</taxon>
        <taxon>Novosphingobium</taxon>
    </lineage>
</organism>
<dbReference type="InterPro" id="IPR025388">
    <property type="entry name" value="Alginate_export_dom"/>
</dbReference>
<dbReference type="RefSeq" id="WP_160986178.1">
    <property type="nucleotide sequence ID" value="NZ_WVTD01000008.1"/>
</dbReference>
<keyword evidence="1" id="KW-0732">Signal</keyword>
<dbReference type="EMBL" id="WVTD01000008">
    <property type="protein sequence ID" value="MYL98541.1"/>
    <property type="molecule type" value="Genomic_DNA"/>
</dbReference>
<name>A0A7X4K6Z6_9SPHN</name>
<evidence type="ECO:0000313" key="4">
    <source>
        <dbReference type="Proteomes" id="UP000465810"/>
    </source>
</evidence>
<sequence>MPLIRSRLRAATLSLAVLTAPALTPAVARADEAKPAYPLALNGDAAVKDGYSLSRWAEDWTSKADPEKRDDPLDRLKYIPLDDDGEVYITLSGELRLRVNHTTNPNLREAEAQRQDINRIVGGADLHVGKHLRFYGEIAHGGIAGENIGTPTTSLRNDLVVQQAFVEGMAEVGGVDVGLRYGRQEFVDGPNLLTSQRDNNTIRYTLNGWRFYARGSKLRFGAFDFRPTEYGNGGLGDDQHDTARRFSGATVGMVLPKTILGSKSTLAFDTFLWRRENDVGAWGGRVGPATRYYLGGWLRGDVGRVNLDWSVNRQWGHYIDQDISAWQAFIAQTYRLGESKTAPRVGVHLDYASGGGGYGDGKLRNAYAPFGNNIYFSYQLFLTPSNLVSVSPNISFTPFKNARLTAEYEMAWRDTASDAVYRANGQPFAGTQNVAARKVANLTRLQLAWSIAPRVQFTGRYEHLEAGPSLTEAGYRSSDFLAGWISFRF</sequence>
<protein>
    <submittedName>
        <fullName evidence="3">Alginate export family protein</fullName>
    </submittedName>
</protein>
<proteinExistence type="predicted"/>
<feature type="signal peptide" evidence="1">
    <location>
        <begin position="1"/>
        <end position="30"/>
    </location>
</feature>
<reference evidence="3 4" key="1">
    <citation type="submission" date="2019-12" db="EMBL/GenBank/DDBJ databases">
        <authorList>
            <person name="Feng G."/>
            <person name="Zhu H."/>
        </authorList>
    </citation>
    <scope>NUCLEOTIDE SEQUENCE [LARGE SCALE GENOMIC DNA]</scope>
    <source>
        <strain evidence="3 4">FGD1</strain>
    </source>
</reference>
<dbReference type="InterPro" id="IPR053728">
    <property type="entry name" value="Alginate_Permeability_Chnl"/>
</dbReference>
<dbReference type="Gene3D" id="2.40.160.100">
    <property type="match status" value="1"/>
</dbReference>
<keyword evidence="4" id="KW-1185">Reference proteome</keyword>
<evidence type="ECO:0000259" key="2">
    <source>
        <dbReference type="Pfam" id="PF13372"/>
    </source>
</evidence>
<evidence type="ECO:0000256" key="1">
    <source>
        <dbReference type="SAM" id="SignalP"/>
    </source>
</evidence>
<accession>A0A7X4K6Z6</accession>
<dbReference type="AlphaFoldDB" id="A0A7X4K6Z6"/>
<feature type="chain" id="PRO_5030829305" evidence="1">
    <location>
        <begin position="31"/>
        <end position="489"/>
    </location>
</feature>